<dbReference type="InterPro" id="IPR040751">
    <property type="entry name" value="SbsC_C"/>
</dbReference>
<keyword evidence="3" id="KW-1185">Reference proteome</keyword>
<feature type="domain" description="SLH" evidence="1">
    <location>
        <begin position="1883"/>
        <end position="1946"/>
    </location>
</feature>
<dbReference type="EMBL" id="BDQX01000129">
    <property type="protein sequence ID" value="GBG08035.1"/>
    <property type="molecule type" value="Genomic_DNA"/>
</dbReference>
<gene>
    <name evidence="2" type="ORF">PAT3040_02602</name>
</gene>
<dbReference type="InterPro" id="IPR051465">
    <property type="entry name" value="Cell_Envelope_Struct_Comp"/>
</dbReference>
<feature type="domain" description="SLH" evidence="1">
    <location>
        <begin position="2009"/>
        <end position="2063"/>
    </location>
</feature>
<sequence>MKEIADMNVNFIVGGNSNYYIDTNQRILDLSFENDLDLLVAHTSFLFKEEFINQFNSDQEVTVAPGQSWVQSFQVPLEGEGWSIYDVNFAVSDWPDEAILKVVVYGADSVSGIRTSEKVLELANMSYIPRDEEGYLIPKIGFGEFPVNKGQTYYFELSTTHAEGIKIRSNSANVYPEGMSYLNGAAQAGDLRFKVDFGAHLYQEGFNGTERAMPSPEALGTVSDYFKHHPAMMGYTLLDEPSADEFPGVEATMNMLKESDPYNPSFVNLYPSEAQSPDLRWDQLKIDANATTEELSSAKPLGQTFRTGSDQTGLHTVQWFVDQATWSNEEELTLTLWDSQNKEQIVARQTLNRSEVTDNWPVFTLHAEVEPGTMYYMELTHNGGGNDAIAVTRSVIGHKWYNLGNAYIEGSNVKSDFWYTINRIVEGFSYDDYVYRWVRAEPEYVGFDTYPFRVNGLFEAYYYNLETIRRQSKESELDFWSFLQSIGFGDQNVPLSARVPNEDDLRYNIFTNLAYGAKGLMYFTYKTPPYPYFIDGIIRPDGTKYQSYEWARKLNEQLLYLGPTLTRLTSQEVYHHSPGSLPRGTKGLPQDFFWQPNQGDVPQIISTFHDEEGVIYVMVVNRNINETGGPSPGNQTLTFSLDQAIHNIVEISKESGREKPANFNTSTGVLSAVFAPGEGKLYKTNLRADLNRKPVAYSLYKEIADLNPVEGTLSANDPDGDALVYELVGNPSGGEVVLGSGGTFTFTPDQTFSKTGSFSYRTTDDKADSNVATVTVALASENSGNGSHRAPAVTDVSLSPGNVVGTTQVLAQPEAGNAIMVQVSQQPVSVPRAGNEAPPLTEYDGSELPAAVGDYVAVYEVDSNNKIVRFSLLSVKLSHIQTKIGFAFEGKFPIGVNHTVKPQEGSAFLEQVDRIRNMNANLIIASDSVNSIAYQKQLLQEASDKGVKVLAGYQYAKASETISQPEVNMVYGVLPWYWHGQLFTTPANSGTWSLESIALNTQINAAEPLQAPVNLELIVYESPDRSKEITRSSLVLPAGESGEHTRAFTFSGAALEPDKQYYMQLMTDSISNTGIGYYNQANTGYDSGGAYVGGHASQLGEYRNYEDLAYEISLAQVEGDTFTPDSRPSDEHLSWLFNELGDYNSLLGYNLQRRAYEPLYDQLAAAAAYLKTIDPDRLSYVSLPGVDRNGGFLNPSQLIRERVRTKPGQTLLQSIKMSNGMSTNIWAPARVNVYDAETESLLGQSVQIHSKPADSQPTFTFSPPLSLAENTEYIFELDLDNGYEDQVWTNWRIDPYGTLEVDGQLKGGKLFTTINGEEHDDQVSEWMGAAASTGLLVMDSYNYHHGGVQLDNYFLLLDRFSKQAKENGVPLWATIQSAAESFQSVPVPVTSQGQMRFQAYAALGYGAKGLLYSAYASDANYTDALVGSDGTPAASYGWAQQLNSEVAELGEVMLQLELERVYHAYPANDIPELGVSKLQADDWVQLPSDTPRVMISTFTDTEGQRYWLAVNKDTENAQDFTFTIPSAPSQLLEVSKTDGAHVPVHNYNQLDGSFNATLAPGEGKLYKMTYVLSAADHSVSVKQGEIFKGNLPASGLVYSMAEHPSKGIVYLDRSTGGFEYVPYQGAMGNDSFQYKVSNGSQTETATVHLNIVPYAPEVAGGAVIAIDNGEVGIIASAGQNERLVLKTSKEQMYQRSIERFKTPHVGDPAPVGYDVIDNYTGGNLDLETDLPLGEGSYIGVYVVGNDNAIRAFSLLRYTMNHAPVSQNVSLDAYAGQNSQGTFLATDADEDTLTFRIWEQPAQGHLRVDRHSNRFIYTPRKGASGTDTFTYYAIDGKDRSNYATVTVTLQEQQGGGGTSPGTGVVVGGGGTPPDTEGEGETPSGANLVFNDIKGHWAEASILEAARRGIILGFGDDTFRPQHEVTRAQFIVMLQRVLQFEGNESNRSFSDLHAVGSWARSPLLKAVEAGWLTGYPDGTLRPNAPITRTEMAMMITRALGLRLDNSHQPSFADAEQIPNWGKAAVEAARSNGLLRGQANNRFNPGANTTRAEAATLMLRLIVDVE</sequence>
<dbReference type="PANTHER" id="PTHR43308">
    <property type="entry name" value="OUTER MEMBRANE PROTEIN ALPHA-RELATED"/>
    <property type="match status" value="1"/>
</dbReference>
<dbReference type="Proteomes" id="UP000245202">
    <property type="component" value="Unassembled WGS sequence"/>
</dbReference>
<name>A0A2R5EPL0_9BACL</name>
<protein>
    <recommendedName>
        <fullName evidence="1">SLH domain-containing protein</fullName>
    </recommendedName>
</protein>
<feature type="domain" description="SLH" evidence="1">
    <location>
        <begin position="1947"/>
        <end position="2007"/>
    </location>
</feature>
<accession>A0A2R5EPL0</accession>
<reference evidence="2 3" key="1">
    <citation type="submission" date="2017-08" db="EMBL/GenBank/DDBJ databases">
        <title>Substantial Increase in Enzyme Production by Combined Drug-Resistance Mutations in Paenibacillus agaridevorans.</title>
        <authorList>
            <person name="Tanaka Y."/>
            <person name="Funane K."/>
            <person name="Hosaka T."/>
            <person name="Shiwa Y."/>
            <person name="Fujita N."/>
            <person name="Miyazaki T."/>
            <person name="Yoshikawa H."/>
            <person name="Murakami K."/>
            <person name="Kasahara K."/>
            <person name="Inaoka T."/>
            <person name="Hiraga Y."/>
            <person name="Ochi K."/>
        </authorList>
    </citation>
    <scope>NUCLEOTIDE SEQUENCE [LARGE SCALE GENOMIC DNA]</scope>
    <source>
        <strain evidence="2 3">T-3040</strain>
    </source>
</reference>
<evidence type="ECO:0000313" key="3">
    <source>
        <dbReference type="Proteomes" id="UP000245202"/>
    </source>
</evidence>
<organism evidence="2 3">
    <name type="scientific">Paenibacillus agaridevorans</name>
    <dbReference type="NCBI Taxonomy" id="171404"/>
    <lineage>
        <taxon>Bacteria</taxon>
        <taxon>Bacillati</taxon>
        <taxon>Bacillota</taxon>
        <taxon>Bacilli</taxon>
        <taxon>Bacillales</taxon>
        <taxon>Paenibacillaceae</taxon>
        <taxon>Paenibacillus</taxon>
    </lineage>
</organism>
<dbReference type="PANTHER" id="PTHR43308:SF5">
    <property type="entry name" value="S-LAYER PROTEIN _ PEPTIDOGLYCAN ENDO-BETA-N-ACETYLGLUCOSAMINIDASE"/>
    <property type="match status" value="1"/>
</dbReference>
<dbReference type="Pfam" id="PF17963">
    <property type="entry name" value="Big_9"/>
    <property type="match status" value="2"/>
</dbReference>
<dbReference type="InterPro" id="IPR001119">
    <property type="entry name" value="SLH_dom"/>
</dbReference>
<dbReference type="Gene3D" id="2.60.40.3440">
    <property type="match status" value="3"/>
</dbReference>
<dbReference type="Gene3D" id="3.20.20.80">
    <property type="entry name" value="Glycosidases"/>
    <property type="match status" value="2"/>
</dbReference>
<dbReference type="Pfam" id="PF18316">
    <property type="entry name" value="S-l_SbsC_C"/>
    <property type="match status" value="1"/>
</dbReference>
<dbReference type="PROSITE" id="PS51272">
    <property type="entry name" value="SLH"/>
    <property type="match status" value="3"/>
</dbReference>
<comment type="caution">
    <text evidence="2">The sequence shown here is derived from an EMBL/GenBank/DDBJ whole genome shotgun (WGS) entry which is preliminary data.</text>
</comment>
<evidence type="ECO:0000313" key="2">
    <source>
        <dbReference type="EMBL" id="GBG08035.1"/>
    </source>
</evidence>
<evidence type="ECO:0000259" key="1">
    <source>
        <dbReference type="PROSITE" id="PS51272"/>
    </source>
</evidence>
<proteinExistence type="predicted"/>
<dbReference type="CDD" id="cd11304">
    <property type="entry name" value="Cadherin_repeat"/>
    <property type="match status" value="1"/>
</dbReference>
<dbReference type="Pfam" id="PF00395">
    <property type="entry name" value="SLH"/>
    <property type="match status" value="3"/>
</dbReference>